<organism evidence="6 7">
    <name type="scientific">Exophiala spinifera</name>
    <dbReference type="NCBI Taxonomy" id="91928"/>
    <lineage>
        <taxon>Eukaryota</taxon>
        <taxon>Fungi</taxon>
        <taxon>Dikarya</taxon>
        <taxon>Ascomycota</taxon>
        <taxon>Pezizomycotina</taxon>
        <taxon>Eurotiomycetes</taxon>
        <taxon>Chaetothyriomycetidae</taxon>
        <taxon>Chaetothyriales</taxon>
        <taxon>Herpotrichiellaceae</taxon>
        <taxon>Exophiala</taxon>
    </lineage>
</organism>
<keyword evidence="3" id="KW-0539">Nucleus</keyword>
<feature type="region of interest" description="Disordered" evidence="4">
    <location>
        <begin position="189"/>
        <end position="279"/>
    </location>
</feature>
<sequence>MSRPNGGQRRRPSGVKLPFALQKELGLENKSQGRRPQNGTVRNRKEQRKAGRLEKKRSKGFSGPERRVQDHESDEDEQYDESEEDSRPAPSPVKTAPAKREPKKEAKSRSILKKPMVRPRSPSISDEDETDRSRASSPGLVLDASSRAFRDRAAQDDAEISALEKKLGFQKKAKSKSFADDGLDDLLEGLEEEERGQKRMSEEDDWLERKRRKTAPQDEDEEDDEDLDIDGDDAGDDIDMDEDDLPDEDLDGGSTQDGQTEDDFESFESDEDERPRTQKVKVRENPYVAPVAANASSPKYVPPSLRKAQNSEGASLERLRRQLQGHLNKLSEANLISILDEIEKVYQSNPRQDVTSVLIELLLTQFSSKSTLPNTFVILHAAFSAAVYKVIGVDFGAELLSQLVDRFDLYHGDEGAGKEALNLISLLSNLFTFNVVSSAVLFDHIRLLLEELTENNTELLLRIVRDSGPQLRRDDPSSLMVIVRSMAKTVDRMNAAGEKISARTRVMMDMITDLKNNKLKTTSNVGLSSEHITQMRKALGSLNNRHLRASEPLRITRDDIKNSDKKGKWWLVGASWKGNESAPGTDDLTEATTVLKGDLEDDNDGSVDLVALAREYGMNTDVRRSIFVALLSAVDYKDAHVRLMKLRLKQNQMQEIPRVLLRCAAGENPYNHYYTLVAKRLCLEKRMRKAFQFALWGFFRRLGENADIDDDANDDGDQNVEMNEIANLAKLYAHLILDGGVTIGVLKVLDLAYIKERTSLFVELLLIMIMIEASNTKVDSVPRVFDRAIETPQVIKRLQYFVKKNVRNSDLISKDDKDTVKRGCKVALDTLSRLDSGTSLMDD</sequence>
<gene>
    <name evidence="6" type="ORF">PV08_10864</name>
</gene>
<evidence type="ECO:0000313" key="6">
    <source>
        <dbReference type="EMBL" id="KIW11563.1"/>
    </source>
</evidence>
<feature type="region of interest" description="Disordered" evidence="4">
    <location>
        <begin position="1"/>
        <end position="154"/>
    </location>
</feature>
<dbReference type="PROSITE" id="PS51366">
    <property type="entry name" value="MI"/>
    <property type="match status" value="1"/>
</dbReference>
<dbReference type="SUPFAM" id="SSF48371">
    <property type="entry name" value="ARM repeat"/>
    <property type="match status" value="1"/>
</dbReference>
<dbReference type="GO" id="GO:0042274">
    <property type="term" value="P:ribosomal small subunit biogenesis"/>
    <property type="evidence" value="ECO:0007669"/>
    <property type="project" value="TreeGrafter"/>
</dbReference>
<dbReference type="VEuPathDB" id="FungiDB:PV08_10864"/>
<dbReference type="InterPro" id="IPR016024">
    <property type="entry name" value="ARM-type_fold"/>
</dbReference>
<feature type="domain" description="MI" evidence="5">
    <location>
        <begin position="621"/>
        <end position="751"/>
    </location>
</feature>
<feature type="compositionally biased region" description="Basic and acidic residues" evidence="4">
    <location>
        <begin position="98"/>
        <end position="108"/>
    </location>
</feature>
<accession>A0A0D2AXZ9</accession>
<dbReference type="InterPro" id="IPR003890">
    <property type="entry name" value="MIF4G-like_typ-3"/>
</dbReference>
<dbReference type="SMART" id="SM00543">
    <property type="entry name" value="MIF4G"/>
    <property type="match status" value="1"/>
</dbReference>
<dbReference type="Pfam" id="PF02854">
    <property type="entry name" value="MIF4G"/>
    <property type="match status" value="1"/>
</dbReference>
<dbReference type="Gene3D" id="1.25.40.180">
    <property type="match status" value="1"/>
</dbReference>
<dbReference type="SMART" id="SM00544">
    <property type="entry name" value="MA3"/>
    <property type="match status" value="1"/>
</dbReference>
<feature type="compositionally biased region" description="Acidic residues" evidence="4">
    <location>
        <begin position="72"/>
        <end position="84"/>
    </location>
</feature>
<feature type="compositionally biased region" description="Acidic residues" evidence="4">
    <location>
        <begin position="259"/>
        <end position="272"/>
    </location>
</feature>
<dbReference type="InterPro" id="IPR003891">
    <property type="entry name" value="Initiation_fac_eIF4g_MI"/>
</dbReference>
<dbReference type="RefSeq" id="XP_016231779.1">
    <property type="nucleotide sequence ID" value="XM_016385177.1"/>
</dbReference>
<keyword evidence="7" id="KW-1185">Reference proteome</keyword>
<evidence type="ECO:0000313" key="7">
    <source>
        <dbReference type="Proteomes" id="UP000053328"/>
    </source>
</evidence>
<dbReference type="Proteomes" id="UP000053328">
    <property type="component" value="Unassembled WGS sequence"/>
</dbReference>
<dbReference type="PANTHER" id="PTHR18034:SF4">
    <property type="entry name" value="NUCLEOLAR MIF4G DOMAIN-CONTAINING PROTEIN 1"/>
    <property type="match status" value="1"/>
</dbReference>
<comment type="subcellular location">
    <subcellularLocation>
        <location evidence="1">Nucleus</location>
        <location evidence="1">Nucleolus</location>
    </subcellularLocation>
</comment>
<evidence type="ECO:0000256" key="4">
    <source>
        <dbReference type="SAM" id="MobiDB-lite"/>
    </source>
</evidence>
<protein>
    <recommendedName>
        <fullName evidence="5">MI domain-containing protein</fullName>
    </recommendedName>
</protein>
<evidence type="ECO:0000256" key="1">
    <source>
        <dbReference type="ARBA" id="ARBA00004604"/>
    </source>
</evidence>
<dbReference type="OrthoDB" id="361797at2759"/>
<dbReference type="Pfam" id="PF02847">
    <property type="entry name" value="MA3"/>
    <property type="match status" value="1"/>
</dbReference>
<dbReference type="GO" id="GO:0003723">
    <property type="term" value="F:RNA binding"/>
    <property type="evidence" value="ECO:0007669"/>
    <property type="project" value="InterPro"/>
</dbReference>
<dbReference type="STRING" id="91928.A0A0D2AXZ9"/>
<proteinExistence type="inferred from homology"/>
<evidence type="ECO:0000256" key="2">
    <source>
        <dbReference type="ARBA" id="ARBA00006856"/>
    </source>
</evidence>
<dbReference type="GO" id="GO:0005730">
    <property type="term" value="C:nucleolus"/>
    <property type="evidence" value="ECO:0007669"/>
    <property type="project" value="UniProtKB-SubCell"/>
</dbReference>
<dbReference type="AlphaFoldDB" id="A0A0D2AXZ9"/>
<dbReference type="HOGENOM" id="CLU_006786_2_1_1"/>
<dbReference type="PANTHER" id="PTHR18034">
    <property type="entry name" value="CELL CYCLE CONTROL PROTEIN CWF22-RELATED"/>
    <property type="match status" value="1"/>
</dbReference>
<evidence type="ECO:0000256" key="3">
    <source>
        <dbReference type="ARBA" id="ARBA00023242"/>
    </source>
</evidence>
<dbReference type="GeneID" id="27337947"/>
<dbReference type="EMBL" id="KN847499">
    <property type="protein sequence ID" value="KIW11563.1"/>
    <property type="molecule type" value="Genomic_DNA"/>
</dbReference>
<dbReference type="InterPro" id="IPR050781">
    <property type="entry name" value="CWC22_splicing_factor"/>
</dbReference>
<comment type="similarity">
    <text evidence="2">Belongs to the CWC22 family.</text>
</comment>
<reference evidence="6 7" key="1">
    <citation type="submission" date="2015-01" db="EMBL/GenBank/DDBJ databases">
        <title>The Genome Sequence of Exophiala spinifera CBS89968.</title>
        <authorList>
            <consortium name="The Broad Institute Genomics Platform"/>
            <person name="Cuomo C."/>
            <person name="de Hoog S."/>
            <person name="Gorbushina A."/>
            <person name="Stielow B."/>
            <person name="Teixiera M."/>
            <person name="Abouelleil A."/>
            <person name="Chapman S.B."/>
            <person name="Priest M."/>
            <person name="Young S.K."/>
            <person name="Wortman J."/>
            <person name="Nusbaum C."/>
            <person name="Birren B."/>
        </authorList>
    </citation>
    <scope>NUCLEOTIDE SEQUENCE [LARGE SCALE GENOMIC DNA]</scope>
    <source>
        <strain evidence="6 7">CBS 89968</strain>
    </source>
</reference>
<feature type="compositionally biased region" description="Acidic residues" evidence="4">
    <location>
        <begin position="217"/>
        <end position="251"/>
    </location>
</feature>
<evidence type="ECO:0000259" key="5">
    <source>
        <dbReference type="PROSITE" id="PS51366"/>
    </source>
</evidence>
<name>A0A0D2AXZ9_9EURO</name>